<accession>A0ABS8CSV7</accession>
<name>A0ABS8CSV7_9RHOB</name>
<dbReference type="RefSeq" id="WP_226937878.1">
    <property type="nucleotide sequence ID" value="NZ_JACDXX010000092.1"/>
</dbReference>
<evidence type="ECO:0000259" key="1">
    <source>
        <dbReference type="Pfam" id="PF22783"/>
    </source>
</evidence>
<dbReference type="Proteomes" id="UP001198571">
    <property type="component" value="Unassembled WGS sequence"/>
</dbReference>
<dbReference type="Pfam" id="PF22783">
    <property type="entry name" value="BapA_N"/>
    <property type="match status" value="1"/>
</dbReference>
<feature type="non-terminal residue" evidence="2">
    <location>
        <position position="82"/>
    </location>
</feature>
<dbReference type="EMBL" id="JACDXX010000092">
    <property type="protein sequence ID" value="MCB5412477.1"/>
    <property type="molecule type" value="Genomic_DNA"/>
</dbReference>
<gene>
    <name evidence="2" type="ORF">H0485_21250</name>
</gene>
<proteinExistence type="predicted"/>
<dbReference type="NCBIfam" id="NF033677">
    <property type="entry name" value="biofilm_BapA_N"/>
    <property type="match status" value="1"/>
</dbReference>
<protein>
    <submittedName>
        <fullName evidence="2">BapA prefix-like domain-containing protein</fullName>
    </submittedName>
</protein>
<reference evidence="2 3" key="1">
    <citation type="submission" date="2020-07" db="EMBL/GenBank/DDBJ databases">
        <title>Pseudogemmobacter sp. nov., isolated from poultry manure in Taiwan.</title>
        <authorList>
            <person name="Lin S.-Y."/>
            <person name="Tang Y.-S."/>
            <person name="Young C.-C."/>
        </authorList>
    </citation>
    <scope>NUCLEOTIDE SEQUENCE [LARGE SCALE GENOMIC DNA]</scope>
    <source>
        <strain evidence="2 3">CC-YST710</strain>
    </source>
</reference>
<comment type="caution">
    <text evidence="2">The sequence shown here is derived from an EMBL/GenBank/DDBJ whole genome shotgun (WGS) entry which is preliminary data.</text>
</comment>
<dbReference type="InterPro" id="IPR048051">
    <property type="entry name" value="BapA-like_prefix-like"/>
</dbReference>
<evidence type="ECO:0000313" key="2">
    <source>
        <dbReference type="EMBL" id="MCB5412477.1"/>
    </source>
</evidence>
<evidence type="ECO:0000313" key="3">
    <source>
        <dbReference type="Proteomes" id="UP001198571"/>
    </source>
</evidence>
<sequence length="82" mass="8799">MGPIRITADKPSDFRITANADQVKQFGRVDNNLIVHLVDGQQIIITDFFVTGPNGEVSRLLYADGSFSGVDSNSTSVEGEGV</sequence>
<keyword evidence="3" id="KW-1185">Reference proteome</keyword>
<feature type="domain" description="Biofilm-associated protein BapA-like prefix-like" evidence="1">
    <location>
        <begin position="9"/>
        <end position="66"/>
    </location>
</feature>
<organism evidence="2 3">
    <name type="scientific">Pseudogemmobacter faecipullorum</name>
    <dbReference type="NCBI Taxonomy" id="2755041"/>
    <lineage>
        <taxon>Bacteria</taxon>
        <taxon>Pseudomonadati</taxon>
        <taxon>Pseudomonadota</taxon>
        <taxon>Alphaproteobacteria</taxon>
        <taxon>Rhodobacterales</taxon>
        <taxon>Paracoccaceae</taxon>
        <taxon>Pseudogemmobacter</taxon>
    </lineage>
</organism>